<keyword evidence="1" id="KW-0862">Zinc</keyword>
<feature type="domain" description="C3H1-type" evidence="2">
    <location>
        <begin position="116"/>
        <end position="143"/>
    </location>
</feature>
<organism evidence="4 5">
    <name type="scientific">Durusdinium trenchii</name>
    <dbReference type="NCBI Taxonomy" id="1381693"/>
    <lineage>
        <taxon>Eukaryota</taxon>
        <taxon>Sar</taxon>
        <taxon>Alveolata</taxon>
        <taxon>Dinophyceae</taxon>
        <taxon>Suessiales</taxon>
        <taxon>Symbiodiniaceae</taxon>
        <taxon>Durusdinium</taxon>
    </lineage>
</organism>
<dbReference type="PROSITE" id="PS50103">
    <property type="entry name" value="ZF_C3H1"/>
    <property type="match status" value="1"/>
</dbReference>
<dbReference type="Gene3D" id="1.20.120.1350">
    <property type="entry name" value="Pneumovirus matrix protein 2 (M2), zinc-binding domain"/>
    <property type="match status" value="1"/>
</dbReference>
<dbReference type="EMBL" id="CAXAMM010011592">
    <property type="protein sequence ID" value="CAK9026593.1"/>
    <property type="molecule type" value="Genomic_DNA"/>
</dbReference>
<proteinExistence type="predicted"/>
<evidence type="ECO:0000313" key="5">
    <source>
        <dbReference type="Proteomes" id="UP001642464"/>
    </source>
</evidence>
<dbReference type="EMBL" id="CAXAMM010011625">
    <property type="protein sequence ID" value="CAK9026644.1"/>
    <property type="molecule type" value="Genomic_DNA"/>
</dbReference>
<evidence type="ECO:0000259" key="2">
    <source>
        <dbReference type="PROSITE" id="PS50103"/>
    </source>
</evidence>
<keyword evidence="1" id="KW-0479">Metal-binding</keyword>
<comment type="caution">
    <text evidence="4">The sequence shown here is derived from an EMBL/GenBank/DDBJ whole genome shotgun (WGS) entry which is preliminary data.</text>
</comment>
<dbReference type="Proteomes" id="UP001642464">
    <property type="component" value="Unassembled WGS sequence"/>
</dbReference>
<name>A0ABP0KJI7_9DINO</name>
<keyword evidence="4" id="KW-0808">Transferase</keyword>
<evidence type="ECO:0000313" key="4">
    <source>
        <dbReference type="EMBL" id="CAK9026644.1"/>
    </source>
</evidence>
<sequence>MEMAKPFLKLTYRKTFIDCELEEQPSKTPLELKRSVSLPSIELTRSEDECHEATYLNHLTHKLSEEKSDWSGSPTSTVSTACDSDEVTPCHEIEMPSSPKLAFQLLPSPGTLGHPEVCRRPCMHFQIGHCDNGSSCNFCHEAHPHKTAKLDKKQRLLLQSLKIQEFTALIAQEVRERPNSGVPAGAAEELLAALEDEAQGAPLPRIPDRDLRNLRKTFARMNLSNLIGVLAHKSSRGDGNVLQSAERIASAMEQIRWQFLSREN</sequence>
<protein>
    <submittedName>
        <fullName evidence="4">tRNA/rRNA methyltransferase Rv0881</fullName>
    </submittedName>
</protein>
<evidence type="ECO:0000256" key="1">
    <source>
        <dbReference type="PROSITE-ProRule" id="PRU00723"/>
    </source>
</evidence>
<gene>
    <name evidence="3" type="ORF">SCF082_LOCUS17569</name>
    <name evidence="4" type="ORF">SCF082_LOCUS17591</name>
</gene>
<keyword evidence="4" id="KW-0489">Methyltransferase</keyword>
<evidence type="ECO:0000313" key="3">
    <source>
        <dbReference type="EMBL" id="CAK9026593.1"/>
    </source>
</evidence>
<dbReference type="InterPro" id="IPR000571">
    <property type="entry name" value="Znf_CCCH"/>
</dbReference>
<feature type="zinc finger region" description="C3H1-type" evidence="1">
    <location>
        <begin position="116"/>
        <end position="143"/>
    </location>
</feature>
<accession>A0ABP0KJI7</accession>
<keyword evidence="1" id="KW-0863">Zinc-finger</keyword>
<reference evidence="4 5" key="1">
    <citation type="submission" date="2024-02" db="EMBL/GenBank/DDBJ databases">
        <authorList>
            <person name="Chen Y."/>
            <person name="Shah S."/>
            <person name="Dougan E. K."/>
            <person name="Thang M."/>
            <person name="Chan C."/>
        </authorList>
    </citation>
    <scope>NUCLEOTIDE SEQUENCE [LARGE SCALE GENOMIC DNA]</scope>
</reference>
<keyword evidence="5" id="KW-1185">Reference proteome</keyword>
<dbReference type="GO" id="GO:0032259">
    <property type="term" value="P:methylation"/>
    <property type="evidence" value="ECO:0007669"/>
    <property type="project" value="UniProtKB-KW"/>
</dbReference>
<dbReference type="GO" id="GO:0008168">
    <property type="term" value="F:methyltransferase activity"/>
    <property type="evidence" value="ECO:0007669"/>
    <property type="project" value="UniProtKB-KW"/>
</dbReference>